<dbReference type="PANTHER" id="PTHR35526">
    <property type="entry name" value="ANTI-SIGMA-F FACTOR RSBW-RELATED"/>
    <property type="match status" value="1"/>
</dbReference>
<organism evidence="3 4">
    <name type="scientific">Paenibacillus foliorum</name>
    <dbReference type="NCBI Taxonomy" id="2654974"/>
    <lineage>
        <taxon>Bacteria</taxon>
        <taxon>Bacillati</taxon>
        <taxon>Bacillota</taxon>
        <taxon>Bacilli</taxon>
        <taxon>Bacillales</taxon>
        <taxon>Paenibacillaceae</taxon>
        <taxon>Paenibacillus</taxon>
    </lineage>
</organism>
<comment type="caution">
    <text evidence="3">The sequence shown here is derived from an EMBL/GenBank/DDBJ whole genome shotgun (WGS) entry which is preliminary data.</text>
</comment>
<dbReference type="InterPro" id="IPR003594">
    <property type="entry name" value="HATPase_dom"/>
</dbReference>
<dbReference type="GO" id="GO:0004674">
    <property type="term" value="F:protein serine/threonine kinase activity"/>
    <property type="evidence" value="ECO:0007669"/>
    <property type="project" value="UniProtKB-KW"/>
</dbReference>
<sequence length="149" mass="16550">MNLENRKVTMTLPAEAEFIDVVRLTLYGLCTKVGFSYEEIEDLKVAVAEACNNVVVHAYEPSSIGMMEVHFELIEDGLRITVKDQGHSFNFSEKAPQAHSLHDKSLEEAQVGGLGIYLMQALMDDVEVNSEGGTEVILTKRLSKSEEMV</sequence>
<dbReference type="EMBL" id="WHOD01000066">
    <property type="protein sequence ID" value="NOU94951.1"/>
    <property type="molecule type" value="Genomic_DNA"/>
</dbReference>
<evidence type="ECO:0000313" key="3">
    <source>
        <dbReference type="EMBL" id="NOU94951.1"/>
    </source>
</evidence>
<keyword evidence="3" id="KW-0808">Transferase</keyword>
<dbReference type="Proteomes" id="UP000641588">
    <property type="component" value="Unassembled WGS sequence"/>
</dbReference>
<dbReference type="NCBIfam" id="NF003144">
    <property type="entry name" value="PRK04069.1"/>
    <property type="match status" value="1"/>
</dbReference>
<evidence type="ECO:0000259" key="2">
    <source>
        <dbReference type="Pfam" id="PF13581"/>
    </source>
</evidence>
<dbReference type="CDD" id="cd16936">
    <property type="entry name" value="HATPase_RsbW-like"/>
    <property type="match status" value="1"/>
</dbReference>
<dbReference type="PANTHER" id="PTHR35526:SF3">
    <property type="entry name" value="ANTI-SIGMA-F FACTOR RSBW"/>
    <property type="match status" value="1"/>
</dbReference>
<accession>A0A972H2B5</accession>
<name>A0A972H2B5_9BACL</name>
<dbReference type="InterPro" id="IPR036890">
    <property type="entry name" value="HATPase_C_sf"/>
</dbReference>
<keyword evidence="4" id="KW-1185">Reference proteome</keyword>
<keyword evidence="1" id="KW-0418">Kinase</keyword>
<dbReference type="SUPFAM" id="SSF55874">
    <property type="entry name" value="ATPase domain of HSP90 chaperone/DNA topoisomerase II/histidine kinase"/>
    <property type="match status" value="1"/>
</dbReference>
<gene>
    <name evidence="3" type="primary">rsbW</name>
    <name evidence="3" type="ORF">GC093_17230</name>
</gene>
<dbReference type="InterPro" id="IPR050267">
    <property type="entry name" value="Anti-sigma-factor_SerPK"/>
</dbReference>
<dbReference type="Gene3D" id="3.30.565.10">
    <property type="entry name" value="Histidine kinase-like ATPase, C-terminal domain"/>
    <property type="match status" value="1"/>
</dbReference>
<dbReference type="Pfam" id="PF13581">
    <property type="entry name" value="HATPase_c_2"/>
    <property type="match status" value="1"/>
</dbReference>
<evidence type="ECO:0000313" key="4">
    <source>
        <dbReference type="Proteomes" id="UP000641588"/>
    </source>
</evidence>
<keyword evidence="1" id="KW-0723">Serine/threonine-protein kinase</keyword>
<protein>
    <submittedName>
        <fullName evidence="3">Anti-sigma B factor RsbW</fullName>
        <ecNumber evidence="3">2.7.11.1</ecNumber>
    </submittedName>
</protein>
<reference evidence="3" key="1">
    <citation type="submission" date="2019-10" db="EMBL/GenBank/DDBJ databases">
        <title>Description of Paenibacillus glebae sp. nov.</title>
        <authorList>
            <person name="Carlier A."/>
            <person name="Qi S."/>
        </authorList>
    </citation>
    <scope>NUCLEOTIDE SEQUENCE</scope>
    <source>
        <strain evidence="3">LMG 31456</strain>
    </source>
</reference>
<proteinExistence type="predicted"/>
<dbReference type="EC" id="2.7.11.1" evidence="3"/>
<dbReference type="AlphaFoldDB" id="A0A972H2B5"/>
<feature type="domain" description="Histidine kinase/HSP90-like ATPase" evidence="2">
    <location>
        <begin position="12"/>
        <end position="140"/>
    </location>
</feature>
<evidence type="ECO:0000256" key="1">
    <source>
        <dbReference type="ARBA" id="ARBA00022527"/>
    </source>
</evidence>
<dbReference type="RefSeq" id="WP_171653187.1">
    <property type="nucleotide sequence ID" value="NZ_WHOD01000066.1"/>
</dbReference>